<comment type="caution">
    <text evidence="1">The sequence shown here is derived from an EMBL/GenBank/DDBJ whole genome shotgun (WGS) entry which is preliminary data.</text>
</comment>
<protein>
    <submittedName>
        <fullName evidence="1">7718_t:CDS:1</fullName>
    </submittedName>
</protein>
<sequence length="303" mass="35627">DKEFTSNKKQKYDLSHDTNNIIKPDLDISVKTSTSLNLNYKNINDSWILISIFKYQERFRLSGIAIESLIKIFKLVLTDVDRKRFENFLLRLIWPKRFKCTYAEFPNHPLQTKRQPCGFEVLIKIPVSDGYIWRPKMVYLLTCLKAQISTMYQRLGFEDLLCSFPNSHRQIEPELLRIILLNWRLDDLISAQSSNLKFLKCLSLIRPRAAVGSLAVYNNFEFDELRHFRQIYQLEIEDTITGSEYFPGKMLLPKKADFGLPDNVYNVLVAYYNNAYDMEFLSIKEATQKKVKISDLKIVVRPQ</sequence>
<reference evidence="1" key="1">
    <citation type="submission" date="2021-06" db="EMBL/GenBank/DDBJ databases">
        <authorList>
            <person name="Kallberg Y."/>
            <person name="Tangrot J."/>
            <person name="Rosling A."/>
        </authorList>
    </citation>
    <scope>NUCLEOTIDE SEQUENCE</scope>
    <source>
        <strain evidence="1">IL203A</strain>
    </source>
</reference>
<name>A0ACA9M5E2_9GLOM</name>
<dbReference type="EMBL" id="CAJVPU010007062">
    <property type="protein sequence ID" value="CAG8568354.1"/>
    <property type="molecule type" value="Genomic_DNA"/>
</dbReference>
<organism evidence="1 2">
    <name type="scientific">Dentiscutata heterogama</name>
    <dbReference type="NCBI Taxonomy" id="1316150"/>
    <lineage>
        <taxon>Eukaryota</taxon>
        <taxon>Fungi</taxon>
        <taxon>Fungi incertae sedis</taxon>
        <taxon>Mucoromycota</taxon>
        <taxon>Glomeromycotina</taxon>
        <taxon>Glomeromycetes</taxon>
        <taxon>Diversisporales</taxon>
        <taxon>Gigasporaceae</taxon>
        <taxon>Dentiscutata</taxon>
    </lineage>
</organism>
<gene>
    <name evidence="1" type="ORF">DHETER_LOCUS5951</name>
</gene>
<accession>A0ACA9M5E2</accession>
<keyword evidence="2" id="KW-1185">Reference proteome</keyword>
<feature type="non-terminal residue" evidence="1">
    <location>
        <position position="1"/>
    </location>
</feature>
<proteinExistence type="predicted"/>
<dbReference type="Proteomes" id="UP000789702">
    <property type="component" value="Unassembled WGS sequence"/>
</dbReference>
<evidence type="ECO:0000313" key="2">
    <source>
        <dbReference type="Proteomes" id="UP000789702"/>
    </source>
</evidence>
<feature type="non-terminal residue" evidence="1">
    <location>
        <position position="303"/>
    </location>
</feature>
<evidence type="ECO:0000313" key="1">
    <source>
        <dbReference type="EMBL" id="CAG8568354.1"/>
    </source>
</evidence>